<organism evidence="2 3">
    <name type="scientific">Sphaeroforma arctica JP610</name>
    <dbReference type="NCBI Taxonomy" id="667725"/>
    <lineage>
        <taxon>Eukaryota</taxon>
        <taxon>Ichthyosporea</taxon>
        <taxon>Ichthyophonida</taxon>
        <taxon>Sphaeroforma</taxon>
    </lineage>
</organism>
<keyword evidence="3" id="KW-1185">Reference proteome</keyword>
<evidence type="ECO:0000256" key="1">
    <source>
        <dbReference type="SAM" id="MobiDB-lite"/>
    </source>
</evidence>
<dbReference type="GeneID" id="25915093"/>
<gene>
    <name evidence="2" type="ORF">SARC_14589</name>
</gene>
<feature type="non-terminal residue" evidence="2">
    <location>
        <position position="125"/>
    </location>
</feature>
<dbReference type="EMBL" id="KQ246414">
    <property type="protein sequence ID" value="KNC72853.1"/>
    <property type="molecule type" value="Genomic_DNA"/>
</dbReference>
<evidence type="ECO:0008006" key="4">
    <source>
        <dbReference type="Google" id="ProtNLM"/>
    </source>
</evidence>
<reference evidence="2 3" key="1">
    <citation type="submission" date="2011-02" db="EMBL/GenBank/DDBJ databases">
        <title>The Genome Sequence of Sphaeroforma arctica JP610.</title>
        <authorList>
            <consortium name="The Broad Institute Genome Sequencing Platform"/>
            <person name="Russ C."/>
            <person name="Cuomo C."/>
            <person name="Young S.K."/>
            <person name="Zeng Q."/>
            <person name="Gargeya S."/>
            <person name="Alvarado L."/>
            <person name="Berlin A."/>
            <person name="Chapman S.B."/>
            <person name="Chen Z."/>
            <person name="Freedman E."/>
            <person name="Gellesch M."/>
            <person name="Goldberg J."/>
            <person name="Griggs A."/>
            <person name="Gujja S."/>
            <person name="Heilman E."/>
            <person name="Heiman D."/>
            <person name="Howarth C."/>
            <person name="Mehta T."/>
            <person name="Neiman D."/>
            <person name="Pearson M."/>
            <person name="Roberts A."/>
            <person name="Saif S."/>
            <person name="Shea T."/>
            <person name="Shenoy N."/>
            <person name="Sisk P."/>
            <person name="Stolte C."/>
            <person name="Sykes S."/>
            <person name="White J."/>
            <person name="Yandava C."/>
            <person name="Burger G."/>
            <person name="Gray M.W."/>
            <person name="Holland P.W.H."/>
            <person name="King N."/>
            <person name="Lang F.B.F."/>
            <person name="Roger A.J."/>
            <person name="Ruiz-Trillo I."/>
            <person name="Haas B."/>
            <person name="Nusbaum C."/>
            <person name="Birren B."/>
        </authorList>
    </citation>
    <scope>NUCLEOTIDE SEQUENCE [LARGE SCALE GENOMIC DNA]</scope>
    <source>
        <strain evidence="2 3">JP610</strain>
    </source>
</reference>
<dbReference type="Proteomes" id="UP000054560">
    <property type="component" value="Unassembled WGS sequence"/>
</dbReference>
<feature type="non-terminal residue" evidence="2">
    <location>
        <position position="1"/>
    </location>
</feature>
<evidence type="ECO:0000313" key="3">
    <source>
        <dbReference type="Proteomes" id="UP000054560"/>
    </source>
</evidence>
<dbReference type="RefSeq" id="XP_014146755.1">
    <property type="nucleotide sequence ID" value="XM_014291280.1"/>
</dbReference>
<dbReference type="AlphaFoldDB" id="A0A0L0F9R2"/>
<accession>A0A0L0F9R2</accession>
<feature type="region of interest" description="Disordered" evidence="1">
    <location>
        <begin position="12"/>
        <end position="49"/>
    </location>
</feature>
<feature type="compositionally biased region" description="Acidic residues" evidence="1">
    <location>
        <begin position="16"/>
        <end position="25"/>
    </location>
</feature>
<evidence type="ECO:0000313" key="2">
    <source>
        <dbReference type="EMBL" id="KNC72853.1"/>
    </source>
</evidence>
<proteinExistence type="predicted"/>
<dbReference type="OrthoDB" id="66620at2759"/>
<sequence length="125" mass="13442">LNGDHTVAVVNVDIHDDSDDDDETTSGEYTSRNETIDNLEPLNSGKSEDGMIPVSISQKAKLGQSCFFGEGLKSAPILRVKWDNICRTIQVKVPGKRKLEEKVILSGVCGVARPGEMLAIMGPSG</sequence>
<protein>
    <recommendedName>
        <fullName evidence="4">ABC transporter domain-containing protein</fullName>
    </recommendedName>
</protein>
<name>A0A0L0F9R2_9EUKA</name>